<sequence length="1182" mass="127058">MPRLLPTNGMFALAFGLIASGLISSGPISSASAVDVSAPRPTPQFRSYGLAQGLPSSEVYSVAQDSRGFLWIGTATGLARFDGVRFETRARDGSGPAATSATTGLLVDSNGRVWTGSGSGLQRHDVSENRTQRWQHDPDDTSSLSDDDVTSLAQTLDGSLWIGTAQTGLNRMRADGSGFERFGRGHVGDGPASDIVTSLFADIDGRLWIGSPTGVDVMDTDDRFHAVRFADDGPHRVNRIDGDASGPRIATDRGLYRVDANGVAHRDNRLPAVPIDASLADSHGLLWVATAMGLHLLDRHGRVHPLPALWTARGGLPGRTVRQILEDDEHGIWFAQSDGGLAYIGPSWDDFTRFSHIPTDAASLPGRTVTAIAAHGADRLWVGGMRGWIRRFDPVTGRAEGTYDVGTSRIQALHEGAGERLWVGTANGLHLRESGQVRSIAPGRIDRAVTAIAEVPDGRVFAAVLARGVFVIDPQSLAVSRVAFAVPARGNTETLQLEFVGGKLWHASTAGLARWDDATATLRPVDGVSKGRVNAFELHEGGFWLARPDALEHYAIRNGVAVLDRAVTATDGWPSPDILNLRLDSLGRLWVYGPTGVWRFDPGTGRFRPFGEADGLSSGEFTNGTTVMLPDGTMYGATLSGLVGFRPDRQSDHARRPPVEVAGASVARGGTRVALPIVDDTIRLGWNDRDVRIAARVLSYVDPSANSYTFSLETAGHATSLSVGASGIREFAHLGAGTYRLSISGAARDGVRGELARPLTVIVDAAPWLRWWAWTSYVLVALAIVVALVVASRRRLHQSLSLQFADQRRRLAEEANEAKTDFMATLGHEIRTPMTGVLGMAELMGLTSLTATQRSYVDALTRSGELLLRLVNEALDLTRIESRRLVLETTCLSTRDIVAEVVMLARVSARHKNLLLESSFSPDVPGHIRGDGTRIRQILQNLLGNAVKFTDAGAVTLAVSRDADHLIFDVTDTGPGISDALRTRLFRRFEQGASPQRALGSGLGLSICRELALLMGGRIDVVPGVEGGTRFRVRLPLVECSCANRSPRPFGLAHGDTTNPVSVLMVEDDPTVADVIGGLLRERGHDVTHVVDGLAALAELPCRRYDLMLLDLDLPGIDGFQVARLVRRMDHYATLPIVAVSARSIGDEADATREAGMNGFVRKPVRGTDLDQVIAQWSHAAA</sequence>
<dbReference type="PRINTS" id="PR00344">
    <property type="entry name" value="BCTRLSENSOR"/>
</dbReference>
<evidence type="ECO:0000256" key="3">
    <source>
        <dbReference type="ARBA" id="ARBA00022553"/>
    </source>
</evidence>
<dbReference type="Gene3D" id="2.60.40.10">
    <property type="entry name" value="Immunoglobulins"/>
    <property type="match status" value="1"/>
</dbReference>
<evidence type="ECO:0000256" key="8">
    <source>
        <dbReference type="SAM" id="Phobius"/>
    </source>
</evidence>
<dbReference type="Gene3D" id="3.40.50.2300">
    <property type="match status" value="1"/>
</dbReference>
<evidence type="ECO:0000256" key="2">
    <source>
        <dbReference type="ARBA" id="ARBA00012438"/>
    </source>
</evidence>
<dbReference type="InterPro" id="IPR036097">
    <property type="entry name" value="HisK_dim/P_sf"/>
</dbReference>
<dbReference type="SUPFAM" id="SSF63829">
    <property type="entry name" value="Calcium-dependent phosphotriesterase"/>
    <property type="match status" value="2"/>
</dbReference>
<dbReference type="EC" id="2.7.13.3" evidence="2"/>
<comment type="caution">
    <text evidence="11">The sequence shown here is derived from an EMBL/GenBank/DDBJ whole genome shotgun (WGS) entry which is preliminary data.</text>
</comment>
<accession>A0A4R3YV57</accession>
<protein>
    <recommendedName>
        <fullName evidence="2">histidine kinase</fullName>
        <ecNumber evidence="2">2.7.13.3</ecNumber>
    </recommendedName>
</protein>
<evidence type="ECO:0000259" key="9">
    <source>
        <dbReference type="PROSITE" id="PS50109"/>
    </source>
</evidence>
<evidence type="ECO:0000256" key="6">
    <source>
        <dbReference type="PROSITE-ProRule" id="PRU00169"/>
    </source>
</evidence>
<dbReference type="CDD" id="cd00082">
    <property type="entry name" value="HisKA"/>
    <property type="match status" value="1"/>
</dbReference>
<feature type="domain" description="Response regulatory" evidence="10">
    <location>
        <begin position="1062"/>
        <end position="1178"/>
    </location>
</feature>
<dbReference type="Pfam" id="PF00072">
    <property type="entry name" value="Response_reg"/>
    <property type="match status" value="1"/>
</dbReference>
<dbReference type="GO" id="GO:0009927">
    <property type="term" value="F:histidine phosphotransfer kinase activity"/>
    <property type="evidence" value="ECO:0007669"/>
    <property type="project" value="TreeGrafter"/>
</dbReference>
<dbReference type="InterPro" id="IPR013783">
    <property type="entry name" value="Ig-like_fold"/>
</dbReference>
<dbReference type="CDD" id="cd17546">
    <property type="entry name" value="REC_hyHK_CKI1_RcsC-like"/>
    <property type="match status" value="1"/>
</dbReference>
<feature type="modified residue" description="4-aspartylphosphate" evidence="6">
    <location>
        <position position="1111"/>
    </location>
</feature>
<keyword evidence="4" id="KW-0808">Transferase</keyword>
<evidence type="ECO:0000259" key="10">
    <source>
        <dbReference type="PROSITE" id="PS50110"/>
    </source>
</evidence>
<feature type="domain" description="Histidine kinase" evidence="9">
    <location>
        <begin position="825"/>
        <end position="1039"/>
    </location>
</feature>
<dbReference type="SUPFAM" id="SSF55874">
    <property type="entry name" value="ATPase domain of HSP90 chaperone/DNA topoisomerase II/histidine kinase"/>
    <property type="match status" value="1"/>
</dbReference>
<dbReference type="GO" id="GO:0005886">
    <property type="term" value="C:plasma membrane"/>
    <property type="evidence" value="ECO:0007669"/>
    <property type="project" value="TreeGrafter"/>
</dbReference>
<evidence type="ECO:0000256" key="7">
    <source>
        <dbReference type="SAM" id="MobiDB-lite"/>
    </source>
</evidence>
<dbReference type="InterPro" id="IPR004358">
    <property type="entry name" value="Sig_transdc_His_kin-like_C"/>
</dbReference>
<dbReference type="InterPro" id="IPR003661">
    <property type="entry name" value="HisK_dim/P_dom"/>
</dbReference>
<dbReference type="InterPro" id="IPR005467">
    <property type="entry name" value="His_kinase_dom"/>
</dbReference>
<dbReference type="InterPro" id="IPR015943">
    <property type="entry name" value="WD40/YVTN_repeat-like_dom_sf"/>
</dbReference>
<dbReference type="PROSITE" id="PS50110">
    <property type="entry name" value="RESPONSE_REGULATORY"/>
    <property type="match status" value="1"/>
</dbReference>
<dbReference type="InterPro" id="IPR001789">
    <property type="entry name" value="Sig_transdc_resp-reg_receiver"/>
</dbReference>
<dbReference type="GO" id="GO:0000155">
    <property type="term" value="F:phosphorelay sensor kinase activity"/>
    <property type="evidence" value="ECO:0007669"/>
    <property type="project" value="InterPro"/>
</dbReference>
<dbReference type="SMART" id="SM00388">
    <property type="entry name" value="HisKA"/>
    <property type="match status" value="1"/>
</dbReference>
<name>A0A4R3YV57_9GAMM</name>
<feature type="region of interest" description="Disordered" evidence="7">
    <location>
        <begin position="117"/>
        <end position="147"/>
    </location>
</feature>
<dbReference type="PROSITE" id="PS50109">
    <property type="entry name" value="HIS_KIN"/>
    <property type="match status" value="1"/>
</dbReference>
<dbReference type="SUPFAM" id="SSF52172">
    <property type="entry name" value="CheY-like"/>
    <property type="match status" value="1"/>
</dbReference>
<gene>
    <name evidence="11" type="ORF">EC912_10231</name>
</gene>
<comment type="catalytic activity">
    <reaction evidence="1">
        <text>ATP + protein L-histidine = ADP + protein N-phospho-L-histidine.</text>
        <dbReference type="EC" id="2.7.13.3"/>
    </reaction>
</comment>
<keyword evidence="12" id="KW-1185">Reference proteome</keyword>
<dbReference type="Pfam" id="PF07494">
    <property type="entry name" value="Reg_prop"/>
    <property type="match status" value="1"/>
</dbReference>
<dbReference type="SMART" id="SM00387">
    <property type="entry name" value="HATPase_c"/>
    <property type="match status" value="1"/>
</dbReference>
<feature type="transmembrane region" description="Helical" evidence="8">
    <location>
        <begin position="771"/>
        <end position="791"/>
    </location>
</feature>
<evidence type="ECO:0000256" key="1">
    <source>
        <dbReference type="ARBA" id="ARBA00000085"/>
    </source>
</evidence>
<dbReference type="OrthoDB" id="176203at2"/>
<dbReference type="CDD" id="cd16922">
    <property type="entry name" value="HATPase_EvgS-ArcB-TorS-like"/>
    <property type="match status" value="1"/>
</dbReference>
<keyword evidence="3 6" id="KW-0597">Phosphoprotein</keyword>
<dbReference type="Gene3D" id="1.10.287.130">
    <property type="match status" value="1"/>
</dbReference>
<dbReference type="Pfam" id="PF00512">
    <property type="entry name" value="HisKA"/>
    <property type="match status" value="1"/>
</dbReference>
<dbReference type="SMART" id="SM00448">
    <property type="entry name" value="REC"/>
    <property type="match status" value="1"/>
</dbReference>
<keyword evidence="5 11" id="KW-0418">Kinase</keyword>
<dbReference type="PANTHER" id="PTHR43047">
    <property type="entry name" value="TWO-COMPONENT HISTIDINE PROTEIN KINASE"/>
    <property type="match status" value="1"/>
</dbReference>
<dbReference type="Pfam" id="PF02518">
    <property type="entry name" value="HATPase_c"/>
    <property type="match status" value="1"/>
</dbReference>
<organism evidence="11 12">
    <name type="scientific">Luteibacter rhizovicinus</name>
    <dbReference type="NCBI Taxonomy" id="242606"/>
    <lineage>
        <taxon>Bacteria</taxon>
        <taxon>Pseudomonadati</taxon>
        <taxon>Pseudomonadota</taxon>
        <taxon>Gammaproteobacteria</taxon>
        <taxon>Lysobacterales</taxon>
        <taxon>Rhodanobacteraceae</taxon>
        <taxon>Luteibacter</taxon>
    </lineage>
</organism>
<feature type="compositionally biased region" description="Basic and acidic residues" evidence="7">
    <location>
        <begin position="122"/>
        <end position="139"/>
    </location>
</feature>
<dbReference type="EMBL" id="SMCS01000002">
    <property type="protein sequence ID" value="TCV95688.1"/>
    <property type="molecule type" value="Genomic_DNA"/>
</dbReference>
<dbReference type="SUPFAM" id="SSF47384">
    <property type="entry name" value="Homodimeric domain of signal transducing histidine kinase"/>
    <property type="match status" value="1"/>
</dbReference>
<dbReference type="RefSeq" id="WP_132141939.1">
    <property type="nucleotide sequence ID" value="NZ_SMCS01000002.1"/>
</dbReference>
<evidence type="ECO:0000256" key="5">
    <source>
        <dbReference type="ARBA" id="ARBA00022777"/>
    </source>
</evidence>
<dbReference type="PANTHER" id="PTHR43047:SF72">
    <property type="entry name" value="OSMOSENSING HISTIDINE PROTEIN KINASE SLN1"/>
    <property type="match status" value="1"/>
</dbReference>
<keyword evidence="8" id="KW-1133">Transmembrane helix</keyword>
<dbReference type="InterPro" id="IPR011006">
    <property type="entry name" value="CheY-like_superfamily"/>
</dbReference>
<proteinExistence type="predicted"/>
<evidence type="ECO:0000256" key="4">
    <source>
        <dbReference type="ARBA" id="ARBA00022679"/>
    </source>
</evidence>
<dbReference type="AlphaFoldDB" id="A0A4R3YV57"/>
<dbReference type="Gene3D" id="3.30.565.10">
    <property type="entry name" value="Histidine kinase-like ATPase, C-terminal domain"/>
    <property type="match status" value="1"/>
</dbReference>
<dbReference type="InterPro" id="IPR003594">
    <property type="entry name" value="HATPase_dom"/>
</dbReference>
<dbReference type="InterPro" id="IPR036890">
    <property type="entry name" value="HATPase_C_sf"/>
</dbReference>
<reference evidence="11 12" key="1">
    <citation type="submission" date="2019-03" db="EMBL/GenBank/DDBJ databases">
        <title>Above-ground endophytic microbial communities from plants in different locations in the United States.</title>
        <authorList>
            <person name="Frank C."/>
        </authorList>
    </citation>
    <scope>NUCLEOTIDE SEQUENCE [LARGE SCALE GENOMIC DNA]</scope>
    <source>
        <strain evidence="11 12">LP_13_YM</strain>
    </source>
</reference>
<dbReference type="InterPro" id="IPR011110">
    <property type="entry name" value="Reg_prop"/>
</dbReference>
<keyword evidence="8" id="KW-0812">Transmembrane</keyword>
<evidence type="ECO:0000313" key="12">
    <source>
        <dbReference type="Proteomes" id="UP000295645"/>
    </source>
</evidence>
<dbReference type="Proteomes" id="UP000295645">
    <property type="component" value="Unassembled WGS sequence"/>
</dbReference>
<dbReference type="Gene3D" id="2.130.10.10">
    <property type="entry name" value="YVTN repeat-like/Quinoprotein amine dehydrogenase"/>
    <property type="match status" value="2"/>
</dbReference>
<keyword evidence="8" id="KW-0472">Membrane</keyword>
<evidence type="ECO:0000313" key="11">
    <source>
        <dbReference type="EMBL" id="TCV95688.1"/>
    </source>
</evidence>